<keyword evidence="2" id="KW-1133">Transmembrane helix</keyword>
<dbReference type="PhylomeDB" id="A0A0G4GXV0"/>
<feature type="transmembrane region" description="Helical" evidence="2">
    <location>
        <begin position="76"/>
        <end position="93"/>
    </location>
</feature>
<dbReference type="AlphaFoldDB" id="A0A0G4GXV0"/>
<feature type="compositionally biased region" description="Basic and acidic residues" evidence="1">
    <location>
        <begin position="26"/>
        <end position="36"/>
    </location>
</feature>
<feature type="transmembrane region" description="Helical" evidence="2">
    <location>
        <begin position="214"/>
        <end position="234"/>
    </location>
</feature>
<feature type="transmembrane region" description="Helical" evidence="2">
    <location>
        <begin position="105"/>
        <end position="125"/>
    </location>
</feature>
<sequence length="359" mass="41442">MYVSQFLRDAVVGRHFTSGHGGGRSTHVDDRPRDEAPGVTKPSKNAEFGGYPWPDSFLLWLGLHALFYVMENGFQILLAYALTVTFTPVYLWAFASEWVNSNAFLYWLALSVPTYIISMVEYFAISTMVDFLADSDIFPTSIRFSSHKRDQLRARKTDTEADQPQDDVGVSFDYSYRNYFRNHLLYTVRWSLPVAIGSVIWLPRFHLTHRNPLWMVPIKVQFALIFADCVYYCVHYRTWLGTLDLMLSAFSMGSINVFLIEMMLGRLTLFEYILMINYVFEMVCVDHAGSELPFWSGCPFFPPLGYLMGFDKSTALHEAHHNFNRYSYGLLGFADWIAGTRMFPTEYPGHPEHPKGKQF</sequence>
<evidence type="ECO:0008006" key="5">
    <source>
        <dbReference type="Google" id="ProtNLM"/>
    </source>
</evidence>
<evidence type="ECO:0000313" key="3">
    <source>
        <dbReference type="EMBL" id="CEM35954.1"/>
    </source>
</evidence>
<dbReference type="EMBL" id="CDMY01000869">
    <property type="protein sequence ID" value="CEM35954.1"/>
    <property type="molecule type" value="Genomic_DNA"/>
</dbReference>
<feature type="transmembrane region" description="Helical" evidence="2">
    <location>
        <begin position="184"/>
        <end position="202"/>
    </location>
</feature>
<evidence type="ECO:0000256" key="1">
    <source>
        <dbReference type="SAM" id="MobiDB-lite"/>
    </source>
</evidence>
<accession>A0A0G4GXV0</accession>
<feature type="region of interest" description="Disordered" evidence="1">
    <location>
        <begin position="17"/>
        <end position="43"/>
    </location>
</feature>
<protein>
    <recommendedName>
        <fullName evidence="5">Fatty acid hydroxylase domain-containing protein</fullName>
    </recommendedName>
</protein>
<keyword evidence="2" id="KW-0812">Transmembrane</keyword>
<dbReference type="VEuPathDB" id="CryptoDB:Vbra_19033"/>
<evidence type="ECO:0000256" key="2">
    <source>
        <dbReference type="SAM" id="Phobius"/>
    </source>
</evidence>
<keyword evidence="2" id="KW-0472">Membrane</keyword>
<keyword evidence="4" id="KW-1185">Reference proteome</keyword>
<organism evidence="3 4">
    <name type="scientific">Vitrella brassicaformis (strain CCMP3155)</name>
    <dbReference type="NCBI Taxonomy" id="1169540"/>
    <lineage>
        <taxon>Eukaryota</taxon>
        <taxon>Sar</taxon>
        <taxon>Alveolata</taxon>
        <taxon>Colpodellida</taxon>
        <taxon>Vitrellaceae</taxon>
        <taxon>Vitrella</taxon>
    </lineage>
</organism>
<name>A0A0G4GXV0_VITBC</name>
<dbReference type="InParanoid" id="A0A0G4GXV0"/>
<proteinExistence type="predicted"/>
<feature type="transmembrane region" description="Helical" evidence="2">
    <location>
        <begin position="255"/>
        <end position="280"/>
    </location>
</feature>
<dbReference type="Proteomes" id="UP000041254">
    <property type="component" value="Unassembled WGS sequence"/>
</dbReference>
<reference evidence="3 4" key="1">
    <citation type="submission" date="2014-11" db="EMBL/GenBank/DDBJ databases">
        <authorList>
            <person name="Zhu J."/>
            <person name="Qi W."/>
            <person name="Song R."/>
        </authorList>
    </citation>
    <scope>NUCLEOTIDE SEQUENCE [LARGE SCALE GENOMIC DNA]</scope>
</reference>
<gene>
    <name evidence="3" type="ORF">Vbra_19033</name>
</gene>
<evidence type="ECO:0000313" key="4">
    <source>
        <dbReference type="Proteomes" id="UP000041254"/>
    </source>
</evidence>